<sequence length="175" mass="19871">MSIRAVAGFLVSPFILMGAIFAFSTIFLTEKQRHTNQRLEKLVTDVRKLHKTHETLAKGHNQLTGGVDGLSDIIEGQHEKLVEIERFSSQRNVHVTGIPERRDENPENMIRELFSKKLKVDFDVKDIESATRLGLKSEEGPRDIVVKFANFKDKKKCLETAHLLDGSPYMVKDAL</sequence>
<keyword evidence="1" id="KW-0812">Transmembrane</keyword>
<keyword evidence="1" id="KW-0472">Membrane</keyword>
<reference evidence="2 3" key="1">
    <citation type="submission" date="2021-04" db="EMBL/GenBank/DDBJ databases">
        <authorList>
            <person name="Bliznina A."/>
        </authorList>
    </citation>
    <scope>NUCLEOTIDE SEQUENCE [LARGE SCALE GENOMIC DNA]</scope>
</reference>
<gene>
    <name evidence="2" type="ORF">OKIOD_LOCUS5126</name>
</gene>
<evidence type="ECO:0000313" key="2">
    <source>
        <dbReference type="EMBL" id="CAG5094451.1"/>
    </source>
</evidence>
<dbReference type="PANTHER" id="PTHR11505">
    <property type="entry name" value="L1 TRANSPOSABLE ELEMENT-RELATED"/>
    <property type="match status" value="1"/>
</dbReference>
<dbReference type="EMBL" id="OU015569">
    <property type="protein sequence ID" value="CAG5094451.1"/>
    <property type="molecule type" value="Genomic_DNA"/>
</dbReference>
<evidence type="ECO:0000256" key="1">
    <source>
        <dbReference type="SAM" id="Phobius"/>
    </source>
</evidence>
<accession>A0ABN7S795</accession>
<proteinExistence type="predicted"/>
<name>A0ABN7S795_OIKDI</name>
<organism evidence="2 3">
    <name type="scientific">Oikopleura dioica</name>
    <name type="common">Tunicate</name>
    <dbReference type="NCBI Taxonomy" id="34765"/>
    <lineage>
        <taxon>Eukaryota</taxon>
        <taxon>Metazoa</taxon>
        <taxon>Chordata</taxon>
        <taxon>Tunicata</taxon>
        <taxon>Appendicularia</taxon>
        <taxon>Copelata</taxon>
        <taxon>Oikopleuridae</taxon>
        <taxon>Oikopleura</taxon>
    </lineage>
</organism>
<dbReference type="InterPro" id="IPR004244">
    <property type="entry name" value="Transposase_22"/>
</dbReference>
<keyword evidence="3" id="KW-1185">Reference proteome</keyword>
<protein>
    <submittedName>
        <fullName evidence="2">Oidioi.mRNA.OKI2018_I69.XSR.g13568.t1.cds</fullName>
    </submittedName>
</protein>
<dbReference type="Gene3D" id="3.30.70.1820">
    <property type="entry name" value="L1 transposable element, RRM domain"/>
    <property type="match status" value="1"/>
</dbReference>
<evidence type="ECO:0000313" key="3">
    <source>
        <dbReference type="Proteomes" id="UP001158576"/>
    </source>
</evidence>
<feature type="transmembrane region" description="Helical" evidence="1">
    <location>
        <begin position="6"/>
        <end position="28"/>
    </location>
</feature>
<keyword evidence="1" id="KW-1133">Transmembrane helix</keyword>
<dbReference type="Proteomes" id="UP001158576">
    <property type="component" value="Chromosome XSR"/>
</dbReference>